<dbReference type="EMBL" id="LR796333">
    <property type="protein sequence ID" value="CAB4137206.1"/>
    <property type="molecule type" value="Genomic_DNA"/>
</dbReference>
<evidence type="ECO:0000313" key="1">
    <source>
        <dbReference type="EMBL" id="CAB4137206.1"/>
    </source>
</evidence>
<protein>
    <submittedName>
        <fullName evidence="1">Uncharacterized protein</fullName>
    </submittedName>
</protein>
<organism evidence="1">
    <name type="scientific">uncultured Caudovirales phage</name>
    <dbReference type="NCBI Taxonomy" id="2100421"/>
    <lineage>
        <taxon>Viruses</taxon>
        <taxon>Duplodnaviria</taxon>
        <taxon>Heunggongvirae</taxon>
        <taxon>Uroviricota</taxon>
        <taxon>Caudoviricetes</taxon>
        <taxon>Peduoviridae</taxon>
        <taxon>Maltschvirus</taxon>
        <taxon>Maltschvirus maltsch</taxon>
    </lineage>
</organism>
<gene>
    <name evidence="1" type="ORF">UFOVP321_12</name>
</gene>
<sequence>MRTEIYIDGYQLDLTKNISAEFTYAIDEIQDFATRNTSFSKTIVLPGNDNNNKLFGNVFEFGISNDYNSAQPNVGYNFNATKSVPCVILVDKIQIFKGVLRLLEIIIDGKSIEYEVAVFGELGGFITALGNKKLEDIDFGIADIAWTATNIANSWDNISGSGVYFPLIDYGQESTNKIDFSFDAFRPALYVKQYLTNILDWSGYTYDFPLLSTALMNRLVIPNNQKGITKSTATALYATAKINNYTSASGNVEFNIVTAGNFTITGSGSDFAYNSATALSGSVQLNISGTINTISPSSDFTIQLRKNGTPISVVTYTLPGDGYNFNAILNVASITLVNTDTLDVDLIGNFSDLDIEQGLFIITSSNPTDTTVNYGEDIVINDTIPKGIFQKDFFASIVKMFNLYVYEDKLVEKKLIIKPFIDFYDGSQIDWTGKVDRSSVIRLKPMSEFTARYYDYKYKPDNDFYAENYRKKYNEGYGDFIYDSENEFVKEVDATELIFAGTTLYQETGTDKIYSAIYKKSNENTKEDKMDSVIRILQAKKITGRNTWAIKNGATTLASYTAYGYAGHVNDPFNPTDDINWGAPRELFFNASSYTTANLFNGYWSEYIAEITDKDSKLLTCSVKLNEVDIYNLDFSKLIYIDGSLWRLNKVLDYNPMDFNTTKVELLKVIELTYV</sequence>
<proteinExistence type="predicted"/>
<reference evidence="1" key="1">
    <citation type="submission" date="2020-04" db="EMBL/GenBank/DDBJ databases">
        <authorList>
            <person name="Chiriac C."/>
            <person name="Salcher M."/>
            <person name="Ghai R."/>
            <person name="Kavagutti S V."/>
        </authorList>
    </citation>
    <scope>NUCLEOTIDE SEQUENCE</scope>
</reference>
<accession>A0A6J5LW85</accession>
<name>A0A6J5LW85_9CAUD</name>